<evidence type="ECO:0000256" key="3">
    <source>
        <dbReference type="RuleBase" id="RU003718"/>
    </source>
</evidence>
<proteinExistence type="inferred from homology"/>
<comment type="similarity">
    <text evidence="1 3">Belongs to the UDP-glycosyltransferase family.</text>
</comment>
<evidence type="ECO:0000256" key="1">
    <source>
        <dbReference type="ARBA" id="ARBA00009995"/>
    </source>
</evidence>
<dbReference type="Proteomes" id="UP000655225">
    <property type="component" value="Unassembled WGS sequence"/>
</dbReference>
<keyword evidence="4" id="KW-0175">Coiled coil</keyword>
<accession>A0A834Y7N2</accession>
<dbReference type="FunFam" id="3.40.50.2000:FF:000047">
    <property type="entry name" value="Glycosyltransferase"/>
    <property type="match status" value="1"/>
</dbReference>
<dbReference type="Pfam" id="PF00201">
    <property type="entry name" value="UDPGT"/>
    <property type="match status" value="1"/>
</dbReference>
<evidence type="ECO:0000313" key="5">
    <source>
        <dbReference type="EMBL" id="KAF8364642.1"/>
    </source>
</evidence>
<dbReference type="PANTHER" id="PTHR48047:SF182">
    <property type="entry name" value="GLYCOSYLTRANSFERASE"/>
    <property type="match status" value="1"/>
</dbReference>
<dbReference type="OrthoDB" id="1925022at2759"/>
<dbReference type="SUPFAM" id="SSF53756">
    <property type="entry name" value="UDP-Glycosyltransferase/glycogen phosphorylase"/>
    <property type="match status" value="1"/>
</dbReference>
<dbReference type="EMBL" id="JABCRI010001348">
    <property type="protein sequence ID" value="KAF8364642.1"/>
    <property type="molecule type" value="Genomic_DNA"/>
</dbReference>
<protein>
    <recommendedName>
        <fullName evidence="7">UDP-glycosyltransferases domain-containing protein</fullName>
    </recommendedName>
</protein>
<dbReference type="Gene3D" id="3.40.50.2000">
    <property type="entry name" value="Glycogen Phosphorylase B"/>
    <property type="match status" value="2"/>
</dbReference>
<dbReference type="InterPro" id="IPR002213">
    <property type="entry name" value="UDP_glucos_trans"/>
</dbReference>
<dbReference type="CDD" id="cd03784">
    <property type="entry name" value="GT1_Gtf-like"/>
    <property type="match status" value="1"/>
</dbReference>
<evidence type="ECO:0000256" key="2">
    <source>
        <dbReference type="ARBA" id="ARBA00022679"/>
    </source>
</evidence>
<feature type="coiled-coil region" evidence="4">
    <location>
        <begin position="124"/>
        <end position="151"/>
    </location>
</feature>
<dbReference type="PROSITE" id="PS00375">
    <property type="entry name" value="UDPGT"/>
    <property type="match status" value="1"/>
</dbReference>
<gene>
    <name evidence="5" type="ORF">HHK36_033386</name>
</gene>
<evidence type="ECO:0008006" key="7">
    <source>
        <dbReference type="Google" id="ProtNLM"/>
    </source>
</evidence>
<keyword evidence="2 3" id="KW-0808">Transferase</keyword>
<dbReference type="OMA" id="VEGFLTH"/>
<dbReference type="PANTHER" id="PTHR48047">
    <property type="entry name" value="GLYCOSYLTRANSFERASE"/>
    <property type="match status" value="1"/>
</dbReference>
<reference evidence="5 6" key="1">
    <citation type="submission" date="2020-04" db="EMBL/GenBank/DDBJ databases">
        <title>Plant Genome Project.</title>
        <authorList>
            <person name="Zhang R.-G."/>
        </authorList>
    </citation>
    <scope>NUCLEOTIDE SEQUENCE [LARGE SCALE GENOMIC DNA]</scope>
    <source>
        <strain evidence="5">YNK0</strain>
        <tissue evidence="5">Leaf</tissue>
    </source>
</reference>
<sequence length="188" mass="21692">MKLSNRPFIWVIKVGDKSSELEKWLEEERFEERMKGRGLLIRGWVPQLLILSHPAIGGFLTHCGWNSTLEGVCAGVPLIRWPLFAEQFCNEKLVIQILRVGVRVGVEVPVPWGEEEKVGVLVRREEVKKAVEQLLNEGEEGEERRKRARELEEMAKRALEVGGSSHFNMTFMIQDIMHQVSEKQYIEV</sequence>
<name>A0A834Y7N2_TETSI</name>
<keyword evidence="3" id="KW-0328">Glycosyltransferase</keyword>
<dbReference type="GO" id="GO:0035251">
    <property type="term" value="F:UDP-glucosyltransferase activity"/>
    <property type="evidence" value="ECO:0007669"/>
    <property type="project" value="TreeGrafter"/>
</dbReference>
<dbReference type="AlphaFoldDB" id="A0A834Y7N2"/>
<comment type="caution">
    <text evidence="5">The sequence shown here is derived from an EMBL/GenBank/DDBJ whole genome shotgun (WGS) entry which is preliminary data.</text>
</comment>
<dbReference type="InterPro" id="IPR035595">
    <property type="entry name" value="UDP_glycos_trans_CS"/>
</dbReference>
<evidence type="ECO:0000256" key="4">
    <source>
        <dbReference type="SAM" id="Coils"/>
    </source>
</evidence>
<evidence type="ECO:0000313" key="6">
    <source>
        <dbReference type="Proteomes" id="UP000655225"/>
    </source>
</evidence>
<keyword evidence="6" id="KW-1185">Reference proteome</keyword>
<organism evidence="5 6">
    <name type="scientific">Tetracentron sinense</name>
    <name type="common">Spur-leaf</name>
    <dbReference type="NCBI Taxonomy" id="13715"/>
    <lineage>
        <taxon>Eukaryota</taxon>
        <taxon>Viridiplantae</taxon>
        <taxon>Streptophyta</taxon>
        <taxon>Embryophyta</taxon>
        <taxon>Tracheophyta</taxon>
        <taxon>Spermatophyta</taxon>
        <taxon>Magnoliopsida</taxon>
        <taxon>Trochodendrales</taxon>
        <taxon>Trochodendraceae</taxon>
        <taxon>Tetracentron</taxon>
    </lineage>
</organism>